<dbReference type="Proteomes" id="UP000634004">
    <property type="component" value="Unassembled WGS sequence"/>
</dbReference>
<feature type="transmembrane region" description="Helical" evidence="1">
    <location>
        <begin position="62"/>
        <end position="83"/>
    </location>
</feature>
<evidence type="ECO:0000256" key="1">
    <source>
        <dbReference type="SAM" id="Phobius"/>
    </source>
</evidence>
<feature type="transmembrane region" description="Helical" evidence="1">
    <location>
        <begin position="148"/>
        <end position="168"/>
    </location>
</feature>
<gene>
    <name evidence="2" type="ORF">GCM10009069_26830</name>
</gene>
<proteinExistence type="predicted"/>
<dbReference type="InterPro" id="IPR025495">
    <property type="entry name" value="DUF4386"/>
</dbReference>
<dbReference type="EMBL" id="BMZH01000015">
    <property type="protein sequence ID" value="GHB02741.1"/>
    <property type="molecule type" value="Genomic_DNA"/>
</dbReference>
<comment type="caution">
    <text evidence="2">The sequence shown here is derived from an EMBL/GenBank/DDBJ whole genome shotgun (WGS) entry which is preliminary data.</text>
</comment>
<evidence type="ECO:0000313" key="2">
    <source>
        <dbReference type="EMBL" id="GHB02741.1"/>
    </source>
</evidence>
<protein>
    <recommendedName>
        <fullName evidence="4">DUF4386 domain-containing protein</fullName>
    </recommendedName>
</protein>
<name>A0A8J3G3J5_9PROT</name>
<feature type="transmembrane region" description="Helical" evidence="1">
    <location>
        <begin position="90"/>
        <end position="113"/>
    </location>
</feature>
<evidence type="ECO:0000313" key="3">
    <source>
        <dbReference type="Proteomes" id="UP000634004"/>
    </source>
</evidence>
<evidence type="ECO:0008006" key="4">
    <source>
        <dbReference type="Google" id="ProtNLM"/>
    </source>
</evidence>
<reference evidence="2" key="2">
    <citation type="submission" date="2020-09" db="EMBL/GenBank/DDBJ databases">
        <authorList>
            <person name="Sun Q."/>
            <person name="Kim S."/>
        </authorList>
    </citation>
    <scope>NUCLEOTIDE SEQUENCE</scope>
    <source>
        <strain evidence="2">KCTC 32513</strain>
    </source>
</reference>
<keyword evidence="1" id="KW-1133">Transmembrane helix</keyword>
<keyword evidence="1" id="KW-0812">Transmembrane</keyword>
<feature type="transmembrane region" description="Helical" evidence="1">
    <location>
        <begin position="12"/>
        <end position="36"/>
    </location>
</feature>
<dbReference type="AlphaFoldDB" id="A0A8J3G3J5"/>
<keyword evidence="3" id="KW-1185">Reference proteome</keyword>
<keyword evidence="1" id="KW-0472">Membrane</keyword>
<dbReference type="RefSeq" id="WP_189499294.1">
    <property type="nucleotide sequence ID" value="NZ_BMZH01000015.1"/>
</dbReference>
<accession>A0A8J3G3J5</accession>
<sequence>MLTHSEKVRTARVAGVALLLGIIIGIIAAMTVSAGIDINLSADVEATARAMLNAETRLHGKAYVALLLIGLQLLFLFAAYRLLRDAGPLLAGWSVGVGLVSIALGLFGVVAAMNAAELAGTVAYQTLASGEQRLLLAGLQATTDYTSFHLGLVMSSAANAAIFILFLRSGDLPKIIAGGGVFASLFVVLALVIRDFIPVMGNDLVTMAFMVCNLVALVSTGLYLSIRGVRA</sequence>
<reference evidence="2" key="1">
    <citation type="journal article" date="2014" name="Int. J. Syst. Evol. Microbiol.">
        <title>Complete genome sequence of Corynebacterium casei LMG S-19264T (=DSM 44701T), isolated from a smear-ripened cheese.</title>
        <authorList>
            <consortium name="US DOE Joint Genome Institute (JGI-PGF)"/>
            <person name="Walter F."/>
            <person name="Albersmeier A."/>
            <person name="Kalinowski J."/>
            <person name="Ruckert C."/>
        </authorList>
    </citation>
    <scope>NUCLEOTIDE SEQUENCE</scope>
    <source>
        <strain evidence="2">KCTC 32513</strain>
    </source>
</reference>
<feature type="transmembrane region" description="Helical" evidence="1">
    <location>
        <begin position="205"/>
        <end position="226"/>
    </location>
</feature>
<organism evidence="2 3">
    <name type="scientific">Algimonas arctica</name>
    <dbReference type="NCBI Taxonomy" id="1479486"/>
    <lineage>
        <taxon>Bacteria</taxon>
        <taxon>Pseudomonadati</taxon>
        <taxon>Pseudomonadota</taxon>
        <taxon>Alphaproteobacteria</taxon>
        <taxon>Maricaulales</taxon>
        <taxon>Robiginitomaculaceae</taxon>
        <taxon>Algimonas</taxon>
    </lineage>
</organism>
<dbReference type="Pfam" id="PF14329">
    <property type="entry name" value="DUF4386"/>
    <property type="match status" value="1"/>
</dbReference>
<feature type="transmembrane region" description="Helical" evidence="1">
    <location>
        <begin position="175"/>
        <end position="193"/>
    </location>
</feature>